<gene>
    <name evidence="1" type="ORF">ACJDU8_23835</name>
</gene>
<name>A0ABW8SU94_9CLOT</name>
<proteinExistence type="predicted"/>
<organism evidence="1 2">
    <name type="scientific">Candidatus Clostridium eludens</name>
    <dbReference type="NCBI Taxonomy" id="3381663"/>
    <lineage>
        <taxon>Bacteria</taxon>
        <taxon>Bacillati</taxon>
        <taxon>Bacillota</taxon>
        <taxon>Clostridia</taxon>
        <taxon>Eubacteriales</taxon>
        <taxon>Clostridiaceae</taxon>
        <taxon>Clostridium</taxon>
    </lineage>
</organism>
<dbReference type="EMBL" id="JBJHZX010000068">
    <property type="protein sequence ID" value="MFL0198561.1"/>
    <property type="molecule type" value="Genomic_DNA"/>
</dbReference>
<sequence>MISKKFKKIVMNMTISTMIFSIIPISVQAKEINKSFLKTQSIDAVDKTTLEYTGGKSNKATEGTDNLMASYKVKDGQLQLKSNKKLSKNDIEKHKIMWERVKQIIPKAYLNTINRFDVVTDEKDNTMAYVDSDDSNTIWTFGLNIQDAFDEKGKLLNKDLNETIVHEFGHIITLNYKQIEPELKENSATYVTDEGTTKKQSYLNIFYQKFWSNIYGDYKKSNSIKANQNDEQENLAFYEKYKNQFVSEYASTNPEEDIAECFRVFVFQNKPSGKTIAEKKVLLFYNFPELVKMRKEIRNNLKLK</sequence>
<comment type="caution">
    <text evidence="1">The sequence shown here is derived from an EMBL/GenBank/DDBJ whole genome shotgun (WGS) entry which is preliminary data.</text>
</comment>
<dbReference type="Gene3D" id="3.40.390.10">
    <property type="entry name" value="Collagenase (Catalytic Domain)"/>
    <property type="match status" value="1"/>
</dbReference>
<dbReference type="Proteomes" id="UP001623660">
    <property type="component" value="Unassembled WGS sequence"/>
</dbReference>
<reference evidence="1 2" key="1">
    <citation type="submission" date="2024-11" db="EMBL/GenBank/DDBJ databases">
        <authorList>
            <person name="Heng Y.C."/>
            <person name="Lim A.C.H."/>
            <person name="Lee J.K.Y."/>
            <person name="Kittelmann S."/>
        </authorList>
    </citation>
    <scope>NUCLEOTIDE SEQUENCE [LARGE SCALE GENOMIC DNA]</scope>
    <source>
        <strain evidence="1 2">WILCCON 0269</strain>
    </source>
</reference>
<evidence type="ECO:0000313" key="2">
    <source>
        <dbReference type="Proteomes" id="UP001623660"/>
    </source>
</evidence>
<dbReference type="InterPro" id="IPR024079">
    <property type="entry name" value="MetalloPept_cat_dom_sf"/>
</dbReference>
<evidence type="ECO:0000313" key="1">
    <source>
        <dbReference type="EMBL" id="MFL0198561.1"/>
    </source>
</evidence>
<keyword evidence="2" id="KW-1185">Reference proteome</keyword>
<accession>A0ABW8SU94</accession>
<protein>
    <submittedName>
        <fullName evidence="1">Uncharacterized protein</fullName>
    </submittedName>
</protein>
<dbReference type="RefSeq" id="WP_406794671.1">
    <property type="nucleotide sequence ID" value="NZ_JBJHZX010000068.1"/>
</dbReference>